<dbReference type="GO" id="GO:0015190">
    <property type="term" value="F:L-leucine transmembrane transporter activity"/>
    <property type="evidence" value="ECO:0007669"/>
    <property type="project" value="TreeGrafter"/>
</dbReference>
<dbReference type="STRING" id="1742359.GCA_001439625_01579"/>
<evidence type="ECO:0000256" key="9">
    <source>
        <dbReference type="ARBA" id="ARBA00037998"/>
    </source>
</evidence>
<evidence type="ECO:0000256" key="10">
    <source>
        <dbReference type="SAM" id="Phobius"/>
    </source>
</evidence>
<dbReference type="GO" id="GO:0015188">
    <property type="term" value="F:L-isoleucine transmembrane transporter activity"/>
    <property type="evidence" value="ECO:0007669"/>
    <property type="project" value="TreeGrafter"/>
</dbReference>
<keyword evidence="12" id="KW-1185">Reference proteome</keyword>
<feature type="transmembrane region" description="Helical" evidence="10">
    <location>
        <begin position="42"/>
        <end position="59"/>
    </location>
</feature>
<dbReference type="CDD" id="cd06582">
    <property type="entry name" value="TM_PBP1_LivH_like"/>
    <property type="match status" value="1"/>
</dbReference>
<evidence type="ECO:0000256" key="8">
    <source>
        <dbReference type="ARBA" id="ARBA00023136"/>
    </source>
</evidence>
<dbReference type="GO" id="GO:1903806">
    <property type="term" value="P:L-isoleucine import across plasma membrane"/>
    <property type="evidence" value="ECO:0007669"/>
    <property type="project" value="TreeGrafter"/>
</dbReference>
<keyword evidence="8 10" id="KW-0472">Membrane</keyword>
<feature type="transmembrane region" description="Helical" evidence="10">
    <location>
        <begin position="197"/>
        <end position="219"/>
    </location>
</feature>
<keyword evidence="6" id="KW-0029">Amino-acid transport</keyword>
<evidence type="ECO:0000256" key="4">
    <source>
        <dbReference type="ARBA" id="ARBA00022519"/>
    </source>
</evidence>
<dbReference type="GO" id="GO:0042941">
    <property type="term" value="P:D-alanine transmembrane transport"/>
    <property type="evidence" value="ECO:0007669"/>
    <property type="project" value="TreeGrafter"/>
</dbReference>
<evidence type="ECO:0000256" key="2">
    <source>
        <dbReference type="ARBA" id="ARBA00022448"/>
    </source>
</evidence>
<evidence type="ECO:0000313" key="11">
    <source>
        <dbReference type="EMBL" id="QED49101.1"/>
    </source>
</evidence>
<keyword evidence="3" id="KW-1003">Cell membrane</keyword>
<feature type="transmembrane region" description="Helical" evidence="10">
    <location>
        <begin position="104"/>
        <end position="126"/>
    </location>
</feature>
<feature type="transmembrane region" description="Helical" evidence="10">
    <location>
        <begin position="146"/>
        <end position="168"/>
    </location>
</feature>
<proteinExistence type="inferred from homology"/>
<evidence type="ECO:0000256" key="3">
    <source>
        <dbReference type="ARBA" id="ARBA00022475"/>
    </source>
</evidence>
<evidence type="ECO:0000256" key="1">
    <source>
        <dbReference type="ARBA" id="ARBA00004651"/>
    </source>
</evidence>
<gene>
    <name evidence="11" type="ORF">FSZ17_18620</name>
</gene>
<evidence type="ECO:0000256" key="7">
    <source>
        <dbReference type="ARBA" id="ARBA00022989"/>
    </source>
</evidence>
<organism evidence="11 12">
    <name type="scientific">Cytobacillus dafuensis</name>
    <name type="common">Bacillus dafuensis</name>
    <dbReference type="NCBI Taxonomy" id="1742359"/>
    <lineage>
        <taxon>Bacteria</taxon>
        <taxon>Bacillati</taxon>
        <taxon>Bacillota</taxon>
        <taxon>Bacilli</taxon>
        <taxon>Bacillales</taxon>
        <taxon>Bacillaceae</taxon>
        <taxon>Cytobacillus</taxon>
    </lineage>
</organism>
<keyword evidence="4" id="KW-0997">Cell inner membrane</keyword>
<evidence type="ECO:0000256" key="5">
    <source>
        <dbReference type="ARBA" id="ARBA00022692"/>
    </source>
</evidence>
<protein>
    <submittedName>
        <fullName evidence="11">Branched-chain amino acid ABC transporter permease</fullName>
    </submittedName>
</protein>
<reference evidence="12" key="1">
    <citation type="submission" date="2019-08" db="EMBL/GenBank/DDBJ databases">
        <authorList>
            <person name="Zheng X."/>
        </authorList>
    </citation>
    <scope>NUCLEOTIDE SEQUENCE [LARGE SCALE GENOMIC DNA]</scope>
    <source>
        <strain evidence="12">FJAT-25496</strain>
    </source>
</reference>
<feature type="transmembrane region" description="Helical" evidence="10">
    <location>
        <begin position="65"/>
        <end position="84"/>
    </location>
</feature>
<dbReference type="InterPro" id="IPR001851">
    <property type="entry name" value="ABC_transp_permease"/>
</dbReference>
<comment type="similarity">
    <text evidence="9">Belongs to the binding-protein-dependent transport system permease family. LivHM subfamily.</text>
</comment>
<dbReference type="Proteomes" id="UP000321555">
    <property type="component" value="Chromosome"/>
</dbReference>
<dbReference type="RefSeq" id="WP_057776717.1">
    <property type="nucleotide sequence ID" value="NZ_CP042593.1"/>
</dbReference>
<dbReference type="PANTHER" id="PTHR11795:SF371">
    <property type="entry name" value="HIGH-AFFINITY BRANCHED-CHAIN AMINO ACID TRANSPORT SYSTEM PERMEASE PROTEIN LIVH"/>
    <property type="match status" value="1"/>
</dbReference>
<keyword evidence="7 10" id="KW-1133">Transmembrane helix</keyword>
<dbReference type="OrthoDB" id="9807115at2"/>
<dbReference type="PANTHER" id="PTHR11795">
    <property type="entry name" value="BRANCHED-CHAIN AMINO ACID TRANSPORT SYSTEM PERMEASE PROTEIN LIVH"/>
    <property type="match status" value="1"/>
</dbReference>
<dbReference type="EMBL" id="CP042593">
    <property type="protein sequence ID" value="QED49101.1"/>
    <property type="molecule type" value="Genomic_DNA"/>
</dbReference>
<feature type="transmembrane region" description="Helical" evidence="10">
    <location>
        <begin position="275"/>
        <end position="295"/>
    </location>
</feature>
<dbReference type="KEGG" id="bda:FSZ17_18620"/>
<name>A0A5B8Z893_CYTDA</name>
<accession>A0A5B8Z893</accession>
<dbReference type="AlphaFoldDB" id="A0A5B8Z893"/>
<keyword evidence="2" id="KW-0813">Transport</keyword>
<comment type="subcellular location">
    <subcellularLocation>
        <location evidence="1">Cell membrane</location>
        <topology evidence="1">Multi-pass membrane protein</topology>
    </subcellularLocation>
</comment>
<dbReference type="GO" id="GO:0005886">
    <property type="term" value="C:plasma membrane"/>
    <property type="evidence" value="ECO:0007669"/>
    <property type="project" value="UniProtKB-SubCell"/>
</dbReference>
<sequence>MEIILQILIDGLVIGAFYSLVALGYTMVYGIIKLLNFAHGDLYMMGAFIGFTFLSIFTGDGGVNTGLLGVGIVFIGTMVIVGLIGMGVERIAYRPLLLAPRLSILITAIGVSLSLEYTSMIGWGASYKVYPIKLPNDGLQILGTQISFAQIGMILLSALLMLGLRLFIDKTIYGKAMRAIALDQSACSLMGVNVHKIIALTFFIGASLAAGAGIMSGVYYGTINFMMGFIIGLKAFTAAVLGGIGNITGAMLGGLVLGILEAFGTFYLGGSWKDVLAFGILILFLVFKPTGILGAKEMERM</sequence>
<dbReference type="InterPro" id="IPR052157">
    <property type="entry name" value="BCAA_transport_permease"/>
</dbReference>
<keyword evidence="5 10" id="KW-0812">Transmembrane</keyword>
<dbReference type="Pfam" id="PF02653">
    <property type="entry name" value="BPD_transp_2"/>
    <property type="match status" value="1"/>
</dbReference>
<dbReference type="GO" id="GO:0015192">
    <property type="term" value="F:L-phenylalanine transmembrane transporter activity"/>
    <property type="evidence" value="ECO:0007669"/>
    <property type="project" value="TreeGrafter"/>
</dbReference>
<dbReference type="GO" id="GO:0005304">
    <property type="term" value="F:L-valine transmembrane transporter activity"/>
    <property type="evidence" value="ECO:0007669"/>
    <property type="project" value="TreeGrafter"/>
</dbReference>
<feature type="transmembrane region" description="Helical" evidence="10">
    <location>
        <begin position="12"/>
        <end position="35"/>
    </location>
</feature>
<dbReference type="GO" id="GO:0015808">
    <property type="term" value="P:L-alanine transport"/>
    <property type="evidence" value="ECO:0007669"/>
    <property type="project" value="TreeGrafter"/>
</dbReference>
<evidence type="ECO:0000313" key="12">
    <source>
        <dbReference type="Proteomes" id="UP000321555"/>
    </source>
</evidence>
<evidence type="ECO:0000256" key="6">
    <source>
        <dbReference type="ARBA" id="ARBA00022970"/>
    </source>
</evidence>